<dbReference type="GO" id="GO:0004222">
    <property type="term" value="F:metalloendopeptidase activity"/>
    <property type="evidence" value="ECO:0007669"/>
    <property type="project" value="InterPro"/>
</dbReference>
<dbReference type="PANTHER" id="PTHR45702">
    <property type="entry name" value="ADAM10/ADAM17 METALLOPEPTIDASE FAMILY MEMBER"/>
    <property type="match status" value="1"/>
</dbReference>
<feature type="binding site" evidence="1">
    <location>
        <position position="221"/>
    </location>
    <ligand>
        <name>Zn(2+)</name>
        <dbReference type="ChEBI" id="CHEBI:29105"/>
        <note>catalytic</note>
    </ligand>
</feature>
<keyword evidence="2" id="KW-0472">Membrane</keyword>
<proteinExistence type="predicted"/>
<evidence type="ECO:0000256" key="1">
    <source>
        <dbReference type="PROSITE-ProRule" id="PRU00276"/>
    </source>
</evidence>
<feature type="active site" evidence="1">
    <location>
        <position position="212"/>
    </location>
</feature>
<dbReference type="GO" id="GO:0007219">
    <property type="term" value="P:Notch signaling pathway"/>
    <property type="evidence" value="ECO:0007669"/>
    <property type="project" value="TreeGrafter"/>
</dbReference>
<protein>
    <recommendedName>
        <fullName evidence="3">Peptidase M12B domain-containing protein</fullName>
    </recommendedName>
</protein>
<dbReference type="PROSITE" id="PS50215">
    <property type="entry name" value="ADAM_MEPRO"/>
    <property type="match status" value="1"/>
</dbReference>
<dbReference type="InterPro" id="IPR024079">
    <property type="entry name" value="MetalloPept_cat_dom_sf"/>
</dbReference>
<comment type="caution">
    <text evidence="1">Lacks conserved residue(s) required for the propagation of feature annotation.</text>
</comment>
<dbReference type="AlphaFoldDB" id="A0A553PLX5"/>
<reference evidence="4 5" key="1">
    <citation type="journal article" date="2018" name="Nat. Ecol. Evol.">
        <title>Genomic signatures of mitonuclear coevolution across populations of Tigriopus californicus.</title>
        <authorList>
            <person name="Barreto F.S."/>
            <person name="Watson E.T."/>
            <person name="Lima T.G."/>
            <person name="Willett C.S."/>
            <person name="Edmands S."/>
            <person name="Li W."/>
            <person name="Burton R.S."/>
        </authorList>
    </citation>
    <scope>NUCLEOTIDE SEQUENCE [LARGE SCALE GENOMIC DNA]</scope>
    <source>
        <strain evidence="4 5">San Diego</strain>
    </source>
</reference>
<keyword evidence="1" id="KW-0862">Zinc</keyword>
<evidence type="ECO:0000259" key="3">
    <source>
        <dbReference type="PROSITE" id="PS50215"/>
    </source>
</evidence>
<feature type="binding site" evidence="1">
    <location>
        <position position="215"/>
    </location>
    <ligand>
        <name>Zn(2+)</name>
        <dbReference type="ChEBI" id="CHEBI:29105"/>
        <note>catalytic</note>
    </ligand>
</feature>
<feature type="binding site" evidence="1">
    <location>
        <position position="211"/>
    </location>
    <ligand>
        <name>Zn(2+)</name>
        <dbReference type="ChEBI" id="CHEBI:29105"/>
        <note>catalytic</note>
    </ligand>
</feature>
<dbReference type="Gene3D" id="3.40.390.10">
    <property type="entry name" value="Collagenase (Catalytic Domain)"/>
    <property type="match status" value="1"/>
</dbReference>
<dbReference type="GO" id="GO:0046872">
    <property type="term" value="F:metal ion binding"/>
    <property type="evidence" value="ECO:0007669"/>
    <property type="project" value="UniProtKB-KW"/>
</dbReference>
<comment type="caution">
    <text evidence="4">The sequence shown here is derived from an EMBL/GenBank/DDBJ whole genome shotgun (WGS) entry which is preliminary data.</text>
</comment>
<dbReference type="Pfam" id="PF13688">
    <property type="entry name" value="Reprolysin_5"/>
    <property type="match status" value="1"/>
</dbReference>
<dbReference type="GO" id="GO:0006509">
    <property type="term" value="P:membrane protein ectodomain proteolysis"/>
    <property type="evidence" value="ECO:0007669"/>
    <property type="project" value="TreeGrafter"/>
</dbReference>
<feature type="transmembrane region" description="Helical" evidence="2">
    <location>
        <begin position="342"/>
        <end position="367"/>
    </location>
</feature>
<dbReference type="OrthoDB" id="2149267at2759"/>
<feature type="domain" description="Peptidase M12B" evidence="3">
    <location>
        <begin position="71"/>
        <end position="259"/>
    </location>
</feature>
<dbReference type="Gene3D" id="4.10.70.10">
    <property type="entry name" value="Disintegrin domain"/>
    <property type="match status" value="1"/>
</dbReference>
<keyword evidence="2" id="KW-1133">Transmembrane helix</keyword>
<keyword evidence="2" id="KW-0812">Transmembrane</keyword>
<dbReference type="Proteomes" id="UP000318571">
    <property type="component" value="Chromosome 11"/>
</dbReference>
<dbReference type="InterPro" id="IPR051489">
    <property type="entry name" value="ADAM_Metalloproteinase"/>
</dbReference>
<sequence>MARKNTLINDALVTILAWNLAVLACSCALLDYDLNPLFSEFSAKGSNTVLLPKLLTSLSHPRFKRSGNRDQACELLIAVDEPLYNHYHRDMANVTFLVKDLVQRLNDIYQSTVLRDRFNSLYFRVKEVRILFDFCTECNQTQHGYLREFSKMDFSDFCLAHVFTYRDFPAGVQGLAWRGTICHNTWNTGFTTLLNHGVQANIPDSSVTFAHEIGHNFGSPHDEDIHCTSDYIMSESGSSNLKRDFSDCSRDKIYETLTKTLGNPRKNCLKQIPEYEPEDYSLCGNGLVEGDEECDCGLSYLTCTDPCCYAARIDPVDLYYNESAVPCRTNLKHICLHPWDSLWQFGFVAPWIFVLVVTVLSAIGLWYDWKNKKICFDHITKPRELVRSETEEQMARRLKRQSIRGEKIYVIKSPTGISNGSTIPASNGVPEVPKPGIVKQMKNQLERK</sequence>
<dbReference type="PROSITE" id="PS51257">
    <property type="entry name" value="PROKAR_LIPOPROTEIN"/>
    <property type="match status" value="1"/>
</dbReference>
<name>A0A553PLX5_TIGCA</name>
<organism evidence="4 5">
    <name type="scientific">Tigriopus californicus</name>
    <name type="common">Marine copepod</name>
    <dbReference type="NCBI Taxonomy" id="6832"/>
    <lineage>
        <taxon>Eukaryota</taxon>
        <taxon>Metazoa</taxon>
        <taxon>Ecdysozoa</taxon>
        <taxon>Arthropoda</taxon>
        <taxon>Crustacea</taxon>
        <taxon>Multicrustacea</taxon>
        <taxon>Hexanauplia</taxon>
        <taxon>Copepoda</taxon>
        <taxon>Harpacticoida</taxon>
        <taxon>Harpacticidae</taxon>
        <taxon>Tigriopus</taxon>
    </lineage>
</organism>
<dbReference type="PANTHER" id="PTHR45702:SF2">
    <property type="entry name" value="KUZBANIAN, ISOFORM A"/>
    <property type="match status" value="1"/>
</dbReference>
<evidence type="ECO:0000313" key="5">
    <source>
        <dbReference type="Proteomes" id="UP000318571"/>
    </source>
</evidence>
<keyword evidence="1" id="KW-0479">Metal-binding</keyword>
<gene>
    <name evidence="4" type="ORF">TCAL_06631</name>
</gene>
<dbReference type="STRING" id="6832.A0A553PLX5"/>
<dbReference type="SUPFAM" id="SSF55486">
    <property type="entry name" value="Metalloproteases ('zincins'), catalytic domain"/>
    <property type="match status" value="1"/>
</dbReference>
<keyword evidence="5" id="KW-1185">Reference proteome</keyword>
<dbReference type="GO" id="GO:0005886">
    <property type="term" value="C:plasma membrane"/>
    <property type="evidence" value="ECO:0007669"/>
    <property type="project" value="TreeGrafter"/>
</dbReference>
<evidence type="ECO:0000313" key="4">
    <source>
        <dbReference type="EMBL" id="TRY78679.1"/>
    </source>
</evidence>
<accession>A0A553PLX5</accession>
<dbReference type="EMBL" id="VCGU01000003">
    <property type="protein sequence ID" value="TRY78679.1"/>
    <property type="molecule type" value="Genomic_DNA"/>
</dbReference>
<evidence type="ECO:0000256" key="2">
    <source>
        <dbReference type="SAM" id="Phobius"/>
    </source>
</evidence>
<dbReference type="InterPro" id="IPR036436">
    <property type="entry name" value="Disintegrin_dom_sf"/>
</dbReference>
<dbReference type="InterPro" id="IPR001590">
    <property type="entry name" value="Peptidase_M12B"/>
</dbReference>